<keyword evidence="2" id="KW-1185">Reference proteome</keyword>
<dbReference type="RefSeq" id="WP_192461983.1">
    <property type="nucleotide sequence ID" value="NZ_JACYFJ010000002.1"/>
</dbReference>
<accession>A0ABV8JS56</accession>
<organism evidence="1 2">
    <name type="scientific">Euzebyella saccharophila</name>
    <dbReference type="NCBI Taxonomy" id="679664"/>
    <lineage>
        <taxon>Bacteria</taxon>
        <taxon>Pseudomonadati</taxon>
        <taxon>Bacteroidota</taxon>
        <taxon>Flavobacteriia</taxon>
        <taxon>Flavobacteriales</taxon>
        <taxon>Flavobacteriaceae</taxon>
        <taxon>Euzebyella</taxon>
    </lineage>
</organism>
<sequence>MTKTDVLDKELSNAYALTKQINNLFENFDHTFLDKRTKLTLTAYLDWNQKYEKSFSESLRELGINPGNTIDSVAKEMLDNISELDNEKLSKSVKNLSFKLCLNRLLSYHKANMENIQELLKNQ</sequence>
<proteinExistence type="predicted"/>
<dbReference type="Proteomes" id="UP001595814">
    <property type="component" value="Unassembled WGS sequence"/>
</dbReference>
<evidence type="ECO:0000313" key="2">
    <source>
        <dbReference type="Proteomes" id="UP001595814"/>
    </source>
</evidence>
<name>A0ABV8JS56_9FLAO</name>
<protein>
    <submittedName>
        <fullName evidence="1">Uncharacterized protein</fullName>
    </submittedName>
</protein>
<gene>
    <name evidence="1" type="ORF">ACFOUT_15470</name>
</gene>
<evidence type="ECO:0000313" key="1">
    <source>
        <dbReference type="EMBL" id="MFC4097290.1"/>
    </source>
</evidence>
<dbReference type="EMBL" id="JBHSAW010000010">
    <property type="protein sequence ID" value="MFC4097290.1"/>
    <property type="molecule type" value="Genomic_DNA"/>
</dbReference>
<comment type="caution">
    <text evidence="1">The sequence shown here is derived from an EMBL/GenBank/DDBJ whole genome shotgun (WGS) entry which is preliminary data.</text>
</comment>
<reference evidence="2" key="1">
    <citation type="journal article" date="2019" name="Int. J. Syst. Evol. Microbiol.">
        <title>The Global Catalogue of Microorganisms (GCM) 10K type strain sequencing project: providing services to taxonomists for standard genome sequencing and annotation.</title>
        <authorList>
            <consortium name="The Broad Institute Genomics Platform"/>
            <consortium name="The Broad Institute Genome Sequencing Center for Infectious Disease"/>
            <person name="Wu L."/>
            <person name="Ma J."/>
        </authorList>
    </citation>
    <scope>NUCLEOTIDE SEQUENCE [LARGE SCALE GENOMIC DNA]</scope>
    <source>
        <strain evidence="2">CECT 7477</strain>
    </source>
</reference>